<evidence type="ECO:0008006" key="3">
    <source>
        <dbReference type="Google" id="ProtNLM"/>
    </source>
</evidence>
<organism evidence="1 2">
    <name type="scientific">Mycena metata</name>
    <dbReference type="NCBI Taxonomy" id="1033252"/>
    <lineage>
        <taxon>Eukaryota</taxon>
        <taxon>Fungi</taxon>
        <taxon>Dikarya</taxon>
        <taxon>Basidiomycota</taxon>
        <taxon>Agaricomycotina</taxon>
        <taxon>Agaricomycetes</taxon>
        <taxon>Agaricomycetidae</taxon>
        <taxon>Agaricales</taxon>
        <taxon>Marasmiineae</taxon>
        <taxon>Mycenaceae</taxon>
        <taxon>Mycena</taxon>
    </lineage>
</organism>
<dbReference type="SUPFAM" id="SSF52058">
    <property type="entry name" value="L domain-like"/>
    <property type="match status" value="1"/>
</dbReference>
<evidence type="ECO:0000313" key="2">
    <source>
        <dbReference type="Proteomes" id="UP001215598"/>
    </source>
</evidence>
<dbReference type="Gene3D" id="3.80.10.10">
    <property type="entry name" value="Ribonuclease Inhibitor"/>
    <property type="match status" value="1"/>
</dbReference>
<dbReference type="Proteomes" id="UP001215598">
    <property type="component" value="Unassembled WGS sequence"/>
</dbReference>
<sequence length="519" mass="57995">MTRPCWKCGAPATIPQPEFPSTREPSLDFSDLLSSNEVPDEATALQICDMVSDGQAQMDALDIQINNLTIALAQHRRSRNELAERVHQHRAIISSLRRVPPELLCEIFSATVLPDDEETTANDDGEDIASPPWYLGHVSRAWRRAALGYPPLWSFITIPTATLPVKSRILLPQIEAQLQRSANAPLAVVLQDIQLDISILLLDAVVAPSSRWRSLRLHFDRLYPRISLEWLHPGDMHQLKRLEIVYADDVKIPDIFSAAARLHQVILCDWRFQIPSPDVTIPWHRLTHYRGSYPRTLQIAILKAAANLVDCVLGFESGISPPRDVIVVMNHLRRLRIETPGFLAHLTAPSLHTLHCVYNSESILSLLPAFIQRSSCSLRELALTDCAITQELIGVLQSLPTLTSLFLESDGDTMAQQEQTALFEALTISGTSHLCPNLTSFVYGFPLRFPHALLFAMLRSRVGEPETNPNPRLTFVRIFGDGRPPGMTTLIETLRAGRCDAAFLDEDGTERLKAKSVAF</sequence>
<dbReference type="AlphaFoldDB" id="A0AAD7HM14"/>
<dbReference type="InterPro" id="IPR032675">
    <property type="entry name" value="LRR_dom_sf"/>
</dbReference>
<accession>A0AAD7HM14</accession>
<reference evidence="1" key="1">
    <citation type="submission" date="2023-03" db="EMBL/GenBank/DDBJ databases">
        <title>Massive genome expansion in bonnet fungi (Mycena s.s.) driven by repeated elements and novel gene families across ecological guilds.</title>
        <authorList>
            <consortium name="Lawrence Berkeley National Laboratory"/>
            <person name="Harder C.B."/>
            <person name="Miyauchi S."/>
            <person name="Viragh M."/>
            <person name="Kuo A."/>
            <person name="Thoen E."/>
            <person name="Andreopoulos B."/>
            <person name="Lu D."/>
            <person name="Skrede I."/>
            <person name="Drula E."/>
            <person name="Henrissat B."/>
            <person name="Morin E."/>
            <person name="Kohler A."/>
            <person name="Barry K."/>
            <person name="LaButti K."/>
            <person name="Morin E."/>
            <person name="Salamov A."/>
            <person name="Lipzen A."/>
            <person name="Mereny Z."/>
            <person name="Hegedus B."/>
            <person name="Baldrian P."/>
            <person name="Stursova M."/>
            <person name="Weitz H."/>
            <person name="Taylor A."/>
            <person name="Grigoriev I.V."/>
            <person name="Nagy L.G."/>
            <person name="Martin F."/>
            <person name="Kauserud H."/>
        </authorList>
    </citation>
    <scope>NUCLEOTIDE SEQUENCE</scope>
    <source>
        <strain evidence="1">CBHHK182m</strain>
    </source>
</reference>
<gene>
    <name evidence="1" type="ORF">B0H16DRAFT_1698868</name>
</gene>
<name>A0AAD7HM14_9AGAR</name>
<dbReference type="EMBL" id="JARKIB010000208">
    <property type="protein sequence ID" value="KAJ7723795.1"/>
    <property type="molecule type" value="Genomic_DNA"/>
</dbReference>
<evidence type="ECO:0000313" key="1">
    <source>
        <dbReference type="EMBL" id="KAJ7723795.1"/>
    </source>
</evidence>
<keyword evidence="2" id="KW-1185">Reference proteome</keyword>
<protein>
    <recommendedName>
        <fullName evidence="3">F-box domain-containing protein</fullName>
    </recommendedName>
</protein>
<proteinExistence type="predicted"/>
<comment type="caution">
    <text evidence="1">The sequence shown here is derived from an EMBL/GenBank/DDBJ whole genome shotgun (WGS) entry which is preliminary data.</text>
</comment>